<organism evidence="1 2">
    <name type="scientific">Paraburkholderia phytofirmans OLGA172</name>
    <dbReference type="NCBI Taxonomy" id="1417228"/>
    <lineage>
        <taxon>Bacteria</taxon>
        <taxon>Pseudomonadati</taxon>
        <taxon>Pseudomonadota</taxon>
        <taxon>Betaproteobacteria</taxon>
        <taxon>Burkholderiales</taxon>
        <taxon>Burkholderiaceae</taxon>
        <taxon>Paraburkholderia</taxon>
    </lineage>
</organism>
<gene>
    <name evidence="1" type="ORF">AYM40_09780</name>
</gene>
<dbReference type="OrthoDB" id="9792335at2"/>
<dbReference type="Proteomes" id="UP000076852">
    <property type="component" value="Chromosome 1"/>
</dbReference>
<dbReference type="STRING" id="1804984.AYM40_09780"/>
<sequence length="69" mass="7799">MNQNQLTVGTMTLREMLESAAKTMSLTLLWSTESDLVPRVAGTMQPFNPHIDDGAAYRLLVFRPRNNFT</sequence>
<keyword evidence="2" id="KW-1185">Reference proteome</keyword>
<evidence type="ECO:0000313" key="1">
    <source>
        <dbReference type="EMBL" id="ANB72624.1"/>
    </source>
</evidence>
<protein>
    <submittedName>
        <fullName evidence="1">Uncharacterized protein</fullName>
    </submittedName>
</protein>
<accession>A0A160FK67</accession>
<dbReference type="RefSeq" id="WP_063496050.1">
    <property type="nucleotide sequence ID" value="NZ_CP014578.1"/>
</dbReference>
<dbReference type="AlphaFoldDB" id="A0A160FK67"/>
<evidence type="ECO:0000313" key="2">
    <source>
        <dbReference type="Proteomes" id="UP000076852"/>
    </source>
</evidence>
<reference evidence="1 2" key="1">
    <citation type="journal article" date="2016" name="Gene">
        <title>PacBio SMRT assembly of a complex multi-replicon genome reveals chlorocatechol degradative operon in a region of genome plasticity.</title>
        <authorList>
            <person name="Ricker N."/>
            <person name="Shen S.Y."/>
            <person name="Goordial J."/>
            <person name="Jin S."/>
            <person name="Fulthorpe R.R."/>
        </authorList>
    </citation>
    <scope>NUCLEOTIDE SEQUENCE [LARGE SCALE GENOMIC DNA]</scope>
    <source>
        <strain evidence="1 2">OLGA172</strain>
    </source>
</reference>
<proteinExistence type="predicted"/>
<dbReference type="EMBL" id="CP014578">
    <property type="protein sequence ID" value="ANB72624.1"/>
    <property type="molecule type" value="Genomic_DNA"/>
</dbReference>
<dbReference type="KEGG" id="buz:AYM40_09780"/>
<name>A0A160FK67_9BURK</name>